<gene>
    <name evidence="1" type="ordered locus">Afer_0059</name>
</gene>
<protein>
    <submittedName>
        <fullName evidence="1">Uncharacterized protein</fullName>
    </submittedName>
</protein>
<evidence type="ECO:0000313" key="2">
    <source>
        <dbReference type="Proteomes" id="UP000000771"/>
    </source>
</evidence>
<dbReference type="AlphaFoldDB" id="C7M1I1"/>
<dbReference type="RefSeq" id="WP_012784149.1">
    <property type="nucleotide sequence ID" value="NC_013124.1"/>
</dbReference>
<dbReference type="HOGENOM" id="CLU_1933440_0_0_11"/>
<reference evidence="1 2" key="1">
    <citation type="journal article" date="2009" name="Stand. Genomic Sci.">
        <title>Complete genome sequence of Acidimicrobium ferrooxidans type strain (ICP).</title>
        <authorList>
            <person name="Clum A."/>
            <person name="Nolan M."/>
            <person name="Lang E."/>
            <person name="Glavina Del Rio T."/>
            <person name="Tice H."/>
            <person name="Copeland A."/>
            <person name="Cheng J.F."/>
            <person name="Lucas S."/>
            <person name="Chen F."/>
            <person name="Bruce D."/>
            <person name="Goodwin L."/>
            <person name="Pitluck S."/>
            <person name="Ivanova N."/>
            <person name="Mavrommatis K."/>
            <person name="Mikhailova N."/>
            <person name="Pati A."/>
            <person name="Chen A."/>
            <person name="Palaniappan K."/>
            <person name="Goker M."/>
            <person name="Spring S."/>
            <person name="Land M."/>
            <person name="Hauser L."/>
            <person name="Chang Y.J."/>
            <person name="Jeffries C.C."/>
            <person name="Chain P."/>
            <person name="Bristow J."/>
            <person name="Eisen J.A."/>
            <person name="Markowitz V."/>
            <person name="Hugenholtz P."/>
            <person name="Kyrpides N.C."/>
            <person name="Klenk H.P."/>
            <person name="Lapidus A."/>
        </authorList>
    </citation>
    <scope>NUCLEOTIDE SEQUENCE [LARGE SCALE GENOMIC DNA]</scope>
    <source>
        <strain evidence="2">DSM 10331 / JCM 15462 / NBRC 103882 / ICP</strain>
    </source>
</reference>
<dbReference type="EMBL" id="CP001631">
    <property type="protein sequence ID" value="ACU53030.1"/>
    <property type="molecule type" value="Genomic_DNA"/>
</dbReference>
<sequence length="130" mass="13828">MTDALCDGHLAPFMHTRGLYCDLHVSSEASLGCEVGAPYEAPLARSFDPLYITVPLGFSVPAMSMQCPDGLVCVDHPGTIDLSRLEPLYPQLTAAELTADLKTMPTSGPENFVATLNEGVPSDRTSKSSV</sequence>
<organism evidence="1 2">
    <name type="scientific">Acidimicrobium ferrooxidans (strain DSM 10331 / JCM 15462 / NBRC 103882 / ICP)</name>
    <dbReference type="NCBI Taxonomy" id="525909"/>
    <lineage>
        <taxon>Bacteria</taxon>
        <taxon>Bacillati</taxon>
        <taxon>Actinomycetota</taxon>
        <taxon>Acidimicrobiia</taxon>
        <taxon>Acidimicrobiales</taxon>
        <taxon>Acidimicrobiaceae</taxon>
        <taxon>Acidimicrobium</taxon>
    </lineage>
</organism>
<keyword evidence="2" id="KW-1185">Reference proteome</keyword>
<accession>C7M1I1</accession>
<evidence type="ECO:0000313" key="1">
    <source>
        <dbReference type="EMBL" id="ACU53030.1"/>
    </source>
</evidence>
<dbReference type="OrthoDB" id="7055935at2"/>
<proteinExistence type="predicted"/>
<dbReference type="KEGG" id="afo:Afer_0059"/>
<dbReference type="STRING" id="525909.Afer_0059"/>
<name>C7M1I1_ACIFD</name>
<dbReference type="Proteomes" id="UP000000771">
    <property type="component" value="Chromosome"/>
</dbReference>